<protein>
    <submittedName>
        <fullName evidence="1">Uncharacterized protein</fullName>
    </submittedName>
</protein>
<reference evidence="1" key="1">
    <citation type="journal article" date="2022" name="IScience">
        <title>Evolution of zygomycete secretomes and the origins of terrestrial fungal ecologies.</title>
        <authorList>
            <person name="Chang Y."/>
            <person name="Wang Y."/>
            <person name="Mondo S."/>
            <person name="Ahrendt S."/>
            <person name="Andreopoulos W."/>
            <person name="Barry K."/>
            <person name="Beard J."/>
            <person name="Benny G.L."/>
            <person name="Blankenship S."/>
            <person name="Bonito G."/>
            <person name="Cuomo C."/>
            <person name="Desiro A."/>
            <person name="Gervers K.A."/>
            <person name="Hundley H."/>
            <person name="Kuo A."/>
            <person name="LaButti K."/>
            <person name="Lang B.F."/>
            <person name="Lipzen A."/>
            <person name="O'Donnell K."/>
            <person name="Pangilinan J."/>
            <person name="Reynolds N."/>
            <person name="Sandor L."/>
            <person name="Smith M.E."/>
            <person name="Tsang A."/>
            <person name="Grigoriev I.V."/>
            <person name="Stajich J.E."/>
            <person name="Spatafora J.W."/>
        </authorList>
    </citation>
    <scope>NUCLEOTIDE SEQUENCE</scope>
    <source>
        <strain evidence="1">RSA 2281</strain>
    </source>
</reference>
<proteinExistence type="predicted"/>
<reference evidence="1" key="2">
    <citation type="submission" date="2023-02" db="EMBL/GenBank/DDBJ databases">
        <authorList>
            <consortium name="DOE Joint Genome Institute"/>
            <person name="Mondo S.J."/>
            <person name="Chang Y."/>
            <person name="Wang Y."/>
            <person name="Ahrendt S."/>
            <person name="Andreopoulos W."/>
            <person name="Barry K."/>
            <person name="Beard J."/>
            <person name="Benny G.L."/>
            <person name="Blankenship S."/>
            <person name="Bonito G."/>
            <person name="Cuomo C."/>
            <person name="Desiro A."/>
            <person name="Gervers K.A."/>
            <person name="Hundley H."/>
            <person name="Kuo A."/>
            <person name="LaButti K."/>
            <person name="Lang B.F."/>
            <person name="Lipzen A."/>
            <person name="O'Donnell K."/>
            <person name="Pangilinan J."/>
            <person name="Reynolds N."/>
            <person name="Sandor L."/>
            <person name="Smith M.W."/>
            <person name="Tsang A."/>
            <person name="Grigoriev I.V."/>
            <person name="Stajich J.E."/>
            <person name="Spatafora J.W."/>
        </authorList>
    </citation>
    <scope>NUCLEOTIDE SEQUENCE</scope>
    <source>
        <strain evidence="1">RSA 2281</strain>
    </source>
</reference>
<sequence length="165" mass="18862">MPRTRHNITQYISTMFKIARFSNFGSLTISDNEMLTSTLLGSLKSISHRSPHLRYEVMICLDKDLIMVSLKDHCPNLEVISMCLVGFYPNTGRILIQATPMNHSSYTYPHPAAIPLKINEKNDDSNDDESYGRLRFLAQRSYFTRKLTLSIGKKSVNTLEAFLLQ</sequence>
<comment type="caution">
    <text evidence="1">The sequence shown here is derived from an EMBL/GenBank/DDBJ whole genome shotgun (WGS) entry which is preliminary data.</text>
</comment>
<organism evidence="1 2">
    <name type="scientific">Phascolomyces articulosus</name>
    <dbReference type="NCBI Taxonomy" id="60185"/>
    <lineage>
        <taxon>Eukaryota</taxon>
        <taxon>Fungi</taxon>
        <taxon>Fungi incertae sedis</taxon>
        <taxon>Mucoromycota</taxon>
        <taxon>Mucoromycotina</taxon>
        <taxon>Mucoromycetes</taxon>
        <taxon>Mucorales</taxon>
        <taxon>Lichtheimiaceae</taxon>
        <taxon>Phascolomyces</taxon>
    </lineage>
</organism>
<evidence type="ECO:0000313" key="1">
    <source>
        <dbReference type="EMBL" id="KAI9278333.1"/>
    </source>
</evidence>
<gene>
    <name evidence="1" type="ORF">BDA99DRAFT_531095</name>
</gene>
<name>A0AAD5KBN3_9FUNG</name>
<dbReference type="EMBL" id="JAIXMP010000001">
    <property type="protein sequence ID" value="KAI9278333.1"/>
    <property type="molecule type" value="Genomic_DNA"/>
</dbReference>
<accession>A0AAD5KBN3</accession>
<dbReference type="Proteomes" id="UP001209540">
    <property type="component" value="Unassembled WGS sequence"/>
</dbReference>
<dbReference type="AlphaFoldDB" id="A0AAD5KBN3"/>
<evidence type="ECO:0000313" key="2">
    <source>
        <dbReference type="Proteomes" id="UP001209540"/>
    </source>
</evidence>
<keyword evidence="2" id="KW-1185">Reference proteome</keyword>